<dbReference type="InterPro" id="IPR001789">
    <property type="entry name" value="Sig_transdc_resp-reg_receiver"/>
</dbReference>
<dbReference type="SMART" id="SM00331">
    <property type="entry name" value="PP2C_SIG"/>
    <property type="match status" value="1"/>
</dbReference>
<dbReference type="PANTHER" id="PTHR43156">
    <property type="entry name" value="STAGE II SPORULATION PROTEIN E-RELATED"/>
    <property type="match status" value="1"/>
</dbReference>
<dbReference type="Pfam" id="PF00072">
    <property type="entry name" value="Response_reg"/>
    <property type="match status" value="1"/>
</dbReference>
<proteinExistence type="predicted"/>
<keyword evidence="5" id="KW-1185">Reference proteome</keyword>
<dbReference type="Gene3D" id="3.40.50.2300">
    <property type="match status" value="1"/>
</dbReference>
<gene>
    <name evidence="4" type="ORF">GIY56_12320</name>
</gene>
<accession>A0A6L6HRV6</accession>
<evidence type="ECO:0000313" key="4">
    <source>
        <dbReference type="EMBL" id="MTE01081.1"/>
    </source>
</evidence>
<dbReference type="EMBL" id="WMBT01000007">
    <property type="protein sequence ID" value="MTE01081.1"/>
    <property type="molecule type" value="Genomic_DNA"/>
</dbReference>
<dbReference type="GO" id="GO:0016791">
    <property type="term" value="F:phosphatase activity"/>
    <property type="evidence" value="ECO:0007669"/>
    <property type="project" value="TreeGrafter"/>
</dbReference>
<dbReference type="InterPro" id="IPR036457">
    <property type="entry name" value="PPM-type-like_dom_sf"/>
</dbReference>
<evidence type="ECO:0000259" key="3">
    <source>
        <dbReference type="PROSITE" id="PS50110"/>
    </source>
</evidence>
<sequence>MPLDQDRARQRQLSDRVVIADDDATQRIFASTVISRIGFTPVLARDGLEALEMIERSGASILVCDLDMPGIDGHEVTRRIRAADLGRYIHVVMLTAAGQAEQRRLALEAGVDDFMTKPLDAAMLTARIRAAARLVDHEQALSDKNRALQLAKRRIEHDLNVAAEAQRRLLPGPTRDIGGCRFGTAFQPSAYVSGDMFGYYPLPGDRLGFYAVDVAGHGVHAALLSVAIGHLVTAQYFAGQVGTDPGAPDPAAMVRDLNGRFYRRDGTDYFTMFCGVLDQRDGRLSFCQAGYPSPILARRDGTTAVVGDGGFPVGLLNAADFHNGTIDLGAGETLVLCSDGAIEAEGPDDAPFGEDRLRGLVAGHGHEDVEALPGAIVAALAQWRNGRPLEDDLTVLALARSPSA</sequence>
<dbReference type="InterPro" id="IPR001932">
    <property type="entry name" value="PPM-type_phosphatase-like_dom"/>
</dbReference>
<dbReference type="GO" id="GO:0000160">
    <property type="term" value="P:phosphorelay signal transduction system"/>
    <property type="evidence" value="ECO:0007669"/>
    <property type="project" value="InterPro"/>
</dbReference>
<name>A0A6L6HRV6_9RHOB</name>
<reference evidence="4 5" key="1">
    <citation type="submission" date="2019-11" db="EMBL/GenBank/DDBJ databases">
        <authorList>
            <person name="Lang L."/>
        </authorList>
    </citation>
    <scope>NUCLEOTIDE SEQUENCE [LARGE SCALE GENOMIC DNA]</scope>
    <source>
        <strain evidence="4 5">YIM 132242</strain>
    </source>
</reference>
<protein>
    <submittedName>
        <fullName evidence="4">SpoIIE family protein phosphatase</fullName>
    </submittedName>
</protein>
<organism evidence="4 5">
    <name type="scientific">Paracoccus lichenicola</name>
    <dbReference type="NCBI Taxonomy" id="2665644"/>
    <lineage>
        <taxon>Bacteria</taxon>
        <taxon>Pseudomonadati</taxon>
        <taxon>Pseudomonadota</taxon>
        <taxon>Alphaproteobacteria</taxon>
        <taxon>Rhodobacterales</taxon>
        <taxon>Paracoccaceae</taxon>
        <taxon>Paracoccus</taxon>
    </lineage>
</organism>
<dbReference type="SUPFAM" id="SSF52172">
    <property type="entry name" value="CheY-like"/>
    <property type="match status" value="1"/>
</dbReference>
<dbReference type="PROSITE" id="PS50110">
    <property type="entry name" value="RESPONSE_REGULATORY"/>
    <property type="match status" value="1"/>
</dbReference>
<dbReference type="RefSeq" id="WP_154765150.1">
    <property type="nucleotide sequence ID" value="NZ_WMBT01000007.1"/>
</dbReference>
<dbReference type="SMART" id="SM00448">
    <property type="entry name" value="REC"/>
    <property type="match status" value="1"/>
</dbReference>
<dbReference type="Gene3D" id="3.60.40.10">
    <property type="entry name" value="PPM-type phosphatase domain"/>
    <property type="match status" value="1"/>
</dbReference>
<evidence type="ECO:0000256" key="2">
    <source>
        <dbReference type="PROSITE-ProRule" id="PRU00169"/>
    </source>
</evidence>
<comment type="caution">
    <text evidence="4">The sequence shown here is derived from an EMBL/GenBank/DDBJ whole genome shotgun (WGS) entry which is preliminary data.</text>
</comment>
<feature type="modified residue" description="4-aspartylphosphate" evidence="2">
    <location>
        <position position="65"/>
    </location>
</feature>
<evidence type="ECO:0000256" key="1">
    <source>
        <dbReference type="ARBA" id="ARBA00022801"/>
    </source>
</evidence>
<dbReference type="Pfam" id="PF07228">
    <property type="entry name" value="SpoIIE"/>
    <property type="match status" value="1"/>
</dbReference>
<feature type="domain" description="Response regulatory" evidence="3">
    <location>
        <begin position="16"/>
        <end position="132"/>
    </location>
</feature>
<dbReference type="InterPro" id="IPR052016">
    <property type="entry name" value="Bact_Sigma-Reg"/>
</dbReference>
<dbReference type="InterPro" id="IPR011006">
    <property type="entry name" value="CheY-like_superfamily"/>
</dbReference>
<evidence type="ECO:0000313" key="5">
    <source>
        <dbReference type="Proteomes" id="UP000481417"/>
    </source>
</evidence>
<dbReference type="PANTHER" id="PTHR43156:SF2">
    <property type="entry name" value="STAGE II SPORULATION PROTEIN E"/>
    <property type="match status" value="1"/>
</dbReference>
<keyword evidence="2" id="KW-0597">Phosphoprotein</keyword>
<dbReference type="Proteomes" id="UP000481417">
    <property type="component" value="Unassembled WGS sequence"/>
</dbReference>
<keyword evidence="1" id="KW-0378">Hydrolase</keyword>
<dbReference type="AlphaFoldDB" id="A0A6L6HRV6"/>